<accession>A0A7X2Z4V8</accession>
<feature type="transmembrane region" description="Helical" evidence="1">
    <location>
        <begin position="118"/>
        <end position="139"/>
    </location>
</feature>
<dbReference type="AlphaFoldDB" id="A0A7X2Z4V8"/>
<evidence type="ECO:0000313" key="2">
    <source>
        <dbReference type="EMBL" id="MUG47540.1"/>
    </source>
</evidence>
<proteinExistence type="predicted"/>
<feature type="transmembrane region" description="Helical" evidence="1">
    <location>
        <begin position="94"/>
        <end position="112"/>
    </location>
</feature>
<evidence type="ECO:0000256" key="1">
    <source>
        <dbReference type="SAM" id="Phobius"/>
    </source>
</evidence>
<feature type="transmembrane region" description="Helical" evidence="1">
    <location>
        <begin position="261"/>
        <end position="280"/>
    </location>
</feature>
<protein>
    <submittedName>
        <fullName evidence="2">Uncharacterized protein</fullName>
    </submittedName>
</protein>
<dbReference type="RefSeq" id="WP_155612913.1">
    <property type="nucleotide sequence ID" value="NZ_WNZW01000013.1"/>
</dbReference>
<evidence type="ECO:0000313" key="3">
    <source>
        <dbReference type="Proteomes" id="UP000447876"/>
    </source>
</evidence>
<organism evidence="2 3">
    <name type="scientific">Paenibacillus woosongensis</name>
    <dbReference type="NCBI Taxonomy" id="307580"/>
    <lineage>
        <taxon>Bacteria</taxon>
        <taxon>Bacillati</taxon>
        <taxon>Bacillota</taxon>
        <taxon>Bacilli</taxon>
        <taxon>Bacillales</taxon>
        <taxon>Paenibacillaceae</taxon>
        <taxon>Paenibacillus</taxon>
    </lineage>
</organism>
<name>A0A7X2Z4V8_9BACL</name>
<dbReference type="EMBL" id="WNZW01000013">
    <property type="protein sequence ID" value="MUG47540.1"/>
    <property type="molecule type" value="Genomic_DNA"/>
</dbReference>
<feature type="transmembrane region" description="Helical" evidence="1">
    <location>
        <begin position="388"/>
        <end position="408"/>
    </location>
</feature>
<feature type="transmembrane region" description="Helical" evidence="1">
    <location>
        <begin position="651"/>
        <end position="671"/>
    </location>
</feature>
<feature type="transmembrane region" description="Helical" evidence="1">
    <location>
        <begin position="501"/>
        <end position="524"/>
    </location>
</feature>
<dbReference type="OrthoDB" id="2662505at2"/>
<feature type="transmembrane region" description="Helical" evidence="1">
    <location>
        <begin position="300"/>
        <end position="318"/>
    </location>
</feature>
<comment type="caution">
    <text evidence="2">The sequence shown here is derived from an EMBL/GenBank/DDBJ whole genome shotgun (WGS) entry which is preliminary data.</text>
</comment>
<reference evidence="2 3" key="1">
    <citation type="submission" date="2019-11" db="EMBL/GenBank/DDBJ databases">
        <title>Draft genome sequences of five Paenibacillus species of dairy origin.</title>
        <authorList>
            <person name="Olajide A.M."/>
            <person name="Chen S."/>
            <person name="Lapointe G."/>
        </authorList>
    </citation>
    <scope>NUCLEOTIDE SEQUENCE [LARGE SCALE GENOMIC DNA]</scope>
    <source>
        <strain evidence="2 3">12CR55</strain>
    </source>
</reference>
<feature type="transmembrane region" description="Helical" evidence="1">
    <location>
        <begin position="6"/>
        <end position="24"/>
    </location>
</feature>
<sequence>MELRTVLMWILIISVLLCIGLWAASRRISSLESLTDSSQSIAAYVRKHITAFLLRSYAIFLRVPPLRYYVRKVRGKLSLMHTYAEFELRRRTMMLVYALLLTFGPGITLLTWMNPNIIFFVTLLITAAVLQGLVLDGFVNRLERKLLEQMLEFFAAVRHAYHRHGMITDAIDEAAEGLGEEIGAQAYRIHEALTAPKQKEALEQYFETAPSRFLKAFAGISSLVMEFGDKTPKEGSVFLRAVASLTQEIQLELIRRTKLDYLLKGLHVIALAPIFFTKPIEMWARRNFPLMDHFYLSKAGIVLKILIFLIILISYILLQKLKNEEDTAYRASGSKICWEARIYKIRWVRSAVQWFVPPRSSFSYYRLTQLFKDSNLQMRVEWFQLRRVGLFLVGFISTIALCIALHVVTYQQILREPPQSTIFFGAMTPQEKEGAERLAALEKTAMDEMNMSSQAGYDAVLKSAEAAVAAHGQTLSQDELTAMAVRIVDKLNRLDREYLKWWEVAAALAAGCLSFAIPLWLLLFQRKMRLSDMLQEVYQFMTMVGIFKELERISVEEILEWLYVYAVIFKAPLEKCLLNYSQGGETALQEMKAEVALAEFRRFVDKLLLAAEKITIAKAFDDLEHEMSFQFERRRFDYEKSLDTRAELGRMIGFTPMYSLVFAYLVIPLIWMSFKQMDLYFEHIQKL</sequence>
<keyword evidence="1" id="KW-0472">Membrane</keyword>
<dbReference type="Proteomes" id="UP000447876">
    <property type="component" value="Unassembled WGS sequence"/>
</dbReference>
<gene>
    <name evidence="2" type="ORF">GNP95_21550</name>
</gene>
<keyword evidence="1" id="KW-0812">Transmembrane</keyword>
<keyword evidence="1" id="KW-1133">Transmembrane helix</keyword>